<evidence type="ECO:0000313" key="2">
    <source>
        <dbReference type="Proteomes" id="UP000320431"/>
    </source>
</evidence>
<proteinExistence type="predicted"/>
<gene>
    <name evidence="1" type="ORF">FKV24_001365</name>
</gene>
<dbReference type="Proteomes" id="UP000320431">
    <property type="component" value="Unassembled WGS sequence"/>
</dbReference>
<dbReference type="EMBL" id="VICD02000008">
    <property type="protein sequence ID" value="KAB8198572.1"/>
    <property type="molecule type" value="Genomic_DNA"/>
</dbReference>
<comment type="caution">
    <text evidence="1">The sequence shown here is derived from an EMBL/GenBank/DDBJ whole genome shotgun (WGS) entry which is preliminary data.</text>
</comment>
<sequence>MRPEQLILRCYAERKGDQWQAFCLEFSLAAQGDSLNEARAKLDEQIREYVHDSLVGKDRLHAAQLLSRKAPLRFYLRYAYISAVLKLRGHDTRKKARFKEAMPLVPALC</sequence>
<evidence type="ECO:0000313" key="1">
    <source>
        <dbReference type="EMBL" id="KAB8198572.1"/>
    </source>
</evidence>
<reference evidence="1 2" key="1">
    <citation type="submission" date="2019-10" db="EMBL/GenBank/DDBJ databases">
        <title>Lysobacter alkalisoli sp. nov., isolated from saline-alkaline soil.</title>
        <authorList>
            <person name="Sun J.-Q."/>
        </authorList>
    </citation>
    <scope>NUCLEOTIDE SEQUENCE [LARGE SCALE GENOMIC DNA]</scope>
    <source>
        <strain evidence="1 2">KCTC 42381</strain>
    </source>
</reference>
<name>A0A508B6A5_9GAMM</name>
<organism evidence="1 2">
    <name type="scientific">Marilutibacter maris</name>
    <dbReference type="NCBI Taxonomy" id="1605891"/>
    <lineage>
        <taxon>Bacteria</taxon>
        <taxon>Pseudomonadati</taxon>
        <taxon>Pseudomonadota</taxon>
        <taxon>Gammaproteobacteria</taxon>
        <taxon>Lysobacterales</taxon>
        <taxon>Lysobacteraceae</taxon>
        <taxon>Marilutibacter</taxon>
    </lineage>
</organism>
<dbReference type="RefSeq" id="WP_141480928.1">
    <property type="nucleotide sequence ID" value="NZ_VICD02000008.1"/>
</dbReference>
<protein>
    <submittedName>
        <fullName evidence="1">DUF1902 domain-containing protein</fullName>
    </submittedName>
</protein>
<dbReference type="AlphaFoldDB" id="A0A508B6A5"/>
<accession>A0A508B6A5</accession>